<sequence length="359" mass="40147">MRFFLPTKVFFEDNYNESIDEIKKLGESFLIITGKSSKKNGSLEELTNILEKLNKKYEIFDETLENPPKEMIEEIIRKFGKNWDVIVGLGGGSPMDTAKAIAVLCKNDISIEDLYDQDKYKTASKIICIPTTSGTGSEVTQYSVLTINNVKKGFKHEIVFPTLSILEPKYTLTMSKELTISTGLDALSHAIESALSLKSNSFSDLYAFKAIEIISQDLPKLVNNLSDYSLRKNLMLASMYAGVAISVTGTTIAHSLGYSLTTDKNIKHGLATAVFLPFEIENSGSNKAEEIKAIMGNTLDFLKKLEIKLNFEFSENEIEKWAERVKNSSHVKVTPGNYTKEKIIKAYKWFFDESGLFGG</sequence>
<dbReference type="PANTHER" id="PTHR11496:SF104">
    <property type="entry name" value="3-DEOXY-ALPHA-D-MANNO-OCTULOSONATE 8-OXIDASE"/>
    <property type="match status" value="1"/>
</dbReference>
<dbReference type="GO" id="GO:0046872">
    <property type="term" value="F:metal ion binding"/>
    <property type="evidence" value="ECO:0007669"/>
    <property type="project" value="InterPro"/>
</dbReference>
<dbReference type="InterPro" id="IPR056798">
    <property type="entry name" value="ADH_Fe_C"/>
</dbReference>
<dbReference type="InterPro" id="IPR001670">
    <property type="entry name" value="ADH_Fe/GldA"/>
</dbReference>
<evidence type="ECO:0000256" key="1">
    <source>
        <dbReference type="ARBA" id="ARBA00023002"/>
    </source>
</evidence>
<evidence type="ECO:0000259" key="2">
    <source>
        <dbReference type="Pfam" id="PF00465"/>
    </source>
</evidence>
<dbReference type="InterPro" id="IPR039697">
    <property type="entry name" value="Alcohol_dehydrogenase_Fe"/>
</dbReference>
<dbReference type="Pfam" id="PF00465">
    <property type="entry name" value="Fe-ADH"/>
    <property type="match status" value="1"/>
</dbReference>
<reference evidence="4 5" key="1">
    <citation type="submission" date="2020-08" db="EMBL/GenBank/DDBJ databases">
        <title>Genomic Encyclopedia of Type Strains, Phase IV (KMG-IV): sequencing the most valuable type-strain genomes for metagenomic binning, comparative biology and taxonomic classification.</title>
        <authorList>
            <person name="Goeker M."/>
        </authorList>
    </citation>
    <scope>NUCLEOTIDE SEQUENCE [LARGE SCALE GENOMIC DNA]</scope>
    <source>
        <strain evidence="4 5">DSM 13481</strain>
    </source>
</reference>
<keyword evidence="1" id="KW-0560">Oxidoreductase</keyword>
<organism evidence="4 5">
    <name type="scientific">Thermosipho japonicus</name>
    <dbReference type="NCBI Taxonomy" id="90323"/>
    <lineage>
        <taxon>Bacteria</taxon>
        <taxon>Thermotogati</taxon>
        <taxon>Thermotogota</taxon>
        <taxon>Thermotogae</taxon>
        <taxon>Thermotogales</taxon>
        <taxon>Fervidobacteriaceae</taxon>
        <taxon>Thermosipho</taxon>
    </lineage>
</organism>
<protein>
    <submittedName>
        <fullName evidence="4">Alcohol dehydrogenase class IV</fullName>
    </submittedName>
</protein>
<name>A0A841GPS3_9BACT</name>
<dbReference type="Proteomes" id="UP000555828">
    <property type="component" value="Unassembled WGS sequence"/>
</dbReference>
<dbReference type="PANTHER" id="PTHR11496">
    <property type="entry name" value="ALCOHOL DEHYDROGENASE"/>
    <property type="match status" value="1"/>
</dbReference>
<keyword evidence="5" id="KW-1185">Reference proteome</keyword>
<feature type="domain" description="Fe-containing alcohol dehydrogenase-like C-terminal" evidence="3">
    <location>
        <begin position="179"/>
        <end position="297"/>
    </location>
</feature>
<dbReference type="Pfam" id="PF25137">
    <property type="entry name" value="ADH_Fe_C"/>
    <property type="match status" value="1"/>
</dbReference>
<dbReference type="EMBL" id="JACHEX010000005">
    <property type="protein sequence ID" value="MBB6063234.1"/>
    <property type="molecule type" value="Genomic_DNA"/>
</dbReference>
<evidence type="ECO:0000259" key="3">
    <source>
        <dbReference type="Pfam" id="PF25137"/>
    </source>
</evidence>
<dbReference type="SUPFAM" id="SSF56796">
    <property type="entry name" value="Dehydroquinate synthase-like"/>
    <property type="match status" value="1"/>
</dbReference>
<feature type="domain" description="Alcohol dehydrogenase iron-type/glycerol dehydrogenase GldA" evidence="2">
    <location>
        <begin position="6"/>
        <end position="168"/>
    </location>
</feature>
<evidence type="ECO:0000313" key="5">
    <source>
        <dbReference type="Proteomes" id="UP000555828"/>
    </source>
</evidence>
<dbReference type="GO" id="GO:0004022">
    <property type="term" value="F:alcohol dehydrogenase (NAD+) activity"/>
    <property type="evidence" value="ECO:0007669"/>
    <property type="project" value="TreeGrafter"/>
</dbReference>
<dbReference type="CDD" id="cd08181">
    <property type="entry name" value="PPD-like"/>
    <property type="match status" value="1"/>
</dbReference>
<dbReference type="AlphaFoldDB" id="A0A841GPS3"/>
<gene>
    <name evidence="4" type="ORF">HNP65_001698</name>
</gene>
<dbReference type="FunFam" id="3.40.50.1970:FF:000003">
    <property type="entry name" value="Alcohol dehydrogenase, iron-containing"/>
    <property type="match status" value="1"/>
</dbReference>
<dbReference type="Gene3D" id="1.20.1090.10">
    <property type="entry name" value="Dehydroquinate synthase-like - alpha domain"/>
    <property type="match status" value="1"/>
</dbReference>
<accession>A0A841GPS3</accession>
<evidence type="ECO:0000313" key="4">
    <source>
        <dbReference type="EMBL" id="MBB6063234.1"/>
    </source>
</evidence>
<comment type="caution">
    <text evidence="4">The sequence shown here is derived from an EMBL/GenBank/DDBJ whole genome shotgun (WGS) entry which is preliminary data.</text>
</comment>
<dbReference type="Gene3D" id="3.40.50.1970">
    <property type="match status" value="1"/>
</dbReference>
<proteinExistence type="predicted"/>